<keyword evidence="6 7" id="KW-0472">Membrane</keyword>
<keyword evidence="4 7" id="KW-0812">Transmembrane</keyword>
<keyword evidence="5 7" id="KW-1133">Transmembrane helix</keyword>
<feature type="transmembrane region" description="Helical" evidence="7">
    <location>
        <begin position="176"/>
        <end position="199"/>
    </location>
</feature>
<dbReference type="GO" id="GO:0000041">
    <property type="term" value="P:transition metal ion transport"/>
    <property type="evidence" value="ECO:0007669"/>
    <property type="project" value="InterPro"/>
</dbReference>
<gene>
    <name evidence="8" type="ORF">AKJ39_01315</name>
</gene>
<keyword evidence="2" id="KW-0813">Transport</keyword>
<dbReference type="GO" id="GO:0005886">
    <property type="term" value="C:plasma membrane"/>
    <property type="evidence" value="ECO:0007669"/>
    <property type="project" value="UniProtKB-SubCell"/>
</dbReference>
<evidence type="ECO:0000313" key="8">
    <source>
        <dbReference type="EMBL" id="KXA98619.1"/>
    </source>
</evidence>
<evidence type="ECO:0000256" key="1">
    <source>
        <dbReference type="ARBA" id="ARBA00004651"/>
    </source>
</evidence>
<protein>
    <submittedName>
        <fullName evidence="8">Cobalamin biosynthesis protein CbiM</fullName>
    </submittedName>
</protein>
<feature type="transmembrane region" description="Helical" evidence="7">
    <location>
        <begin position="69"/>
        <end position="93"/>
    </location>
</feature>
<dbReference type="PANTHER" id="PTHR34229:SF1">
    <property type="entry name" value="METAL TRANSPORT PROTEIN HI_1621-RELATED"/>
    <property type="match status" value="1"/>
</dbReference>
<dbReference type="AlphaFoldDB" id="A0A656Z052"/>
<dbReference type="Pfam" id="PF01891">
    <property type="entry name" value="CbiM"/>
    <property type="match status" value="1"/>
</dbReference>
<evidence type="ECO:0000256" key="4">
    <source>
        <dbReference type="ARBA" id="ARBA00022692"/>
    </source>
</evidence>
<dbReference type="Gene3D" id="1.10.1760.20">
    <property type="match status" value="1"/>
</dbReference>
<evidence type="ECO:0000256" key="3">
    <source>
        <dbReference type="ARBA" id="ARBA00022475"/>
    </source>
</evidence>
<dbReference type="InterPro" id="IPR002751">
    <property type="entry name" value="CbiM/NikMN"/>
</dbReference>
<dbReference type="EMBL" id="LHXT01000012">
    <property type="protein sequence ID" value="KXA98619.1"/>
    <property type="molecule type" value="Genomic_DNA"/>
</dbReference>
<feature type="transmembrane region" description="Helical" evidence="7">
    <location>
        <begin position="43"/>
        <end position="63"/>
    </location>
</feature>
<dbReference type="PANTHER" id="PTHR34229">
    <property type="entry name" value="METAL TRANSPORT PROTEIN HI_1621-RELATED"/>
    <property type="match status" value="1"/>
</dbReference>
<dbReference type="NCBIfam" id="NF004905">
    <property type="entry name" value="PRK06265.1-5"/>
    <property type="match status" value="1"/>
</dbReference>
<evidence type="ECO:0000256" key="7">
    <source>
        <dbReference type="SAM" id="Phobius"/>
    </source>
</evidence>
<name>A0A656Z052_9EURY</name>
<comment type="subcellular location">
    <subcellularLocation>
        <location evidence="1">Cell membrane</location>
        <topology evidence="1">Multi-pass membrane protein</topology>
    </subcellularLocation>
</comment>
<keyword evidence="9" id="KW-1185">Reference proteome</keyword>
<dbReference type="Proteomes" id="UP000070257">
    <property type="component" value="Unassembled WGS sequence"/>
</dbReference>
<feature type="transmembrane region" description="Helical" evidence="7">
    <location>
        <begin position="12"/>
        <end position="31"/>
    </location>
</feature>
<organism evidence="8 9">
    <name type="scientific">candidate division MSBL1 archaeon SCGC-AAA259J03</name>
    <dbReference type="NCBI Taxonomy" id="1698269"/>
    <lineage>
        <taxon>Archaea</taxon>
        <taxon>Methanobacteriati</taxon>
        <taxon>Methanobacteriota</taxon>
        <taxon>candidate division MSBL1</taxon>
    </lineage>
</organism>
<feature type="transmembrane region" description="Helical" evidence="7">
    <location>
        <begin position="100"/>
        <end position="122"/>
    </location>
</feature>
<feature type="transmembrane region" description="Helical" evidence="7">
    <location>
        <begin position="142"/>
        <end position="164"/>
    </location>
</feature>
<evidence type="ECO:0000256" key="2">
    <source>
        <dbReference type="ARBA" id="ARBA00022448"/>
    </source>
</evidence>
<accession>A0A656Z052</accession>
<evidence type="ECO:0000256" key="5">
    <source>
        <dbReference type="ARBA" id="ARBA00022989"/>
    </source>
</evidence>
<keyword evidence="3" id="KW-1003">Cell membrane</keyword>
<reference evidence="8 9" key="1">
    <citation type="journal article" date="2016" name="Sci. Rep.">
        <title>Metabolic traits of an uncultured archaeal lineage -MSBL1- from brine pools of the Red Sea.</title>
        <authorList>
            <person name="Mwirichia R."/>
            <person name="Alam I."/>
            <person name="Rashid M."/>
            <person name="Vinu M."/>
            <person name="Ba-Alawi W."/>
            <person name="Anthony Kamau A."/>
            <person name="Kamanda Ngugi D."/>
            <person name="Goker M."/>
            <person name="Klenk H.P."/>
            <person name="Bajic V."/>
            <person name="Stingl U."/>
        </authorList>
    </citation>
    <scope>NUCLEOTIDE SEQUENCE [LARGE SCALE GENOMIC DNA]</scope>
    <source>
        <strain evidence="8">SCGC-AAA259J03</strain>
    </source>
</reference>
<proteinExistence type="predicted"/>
<comment type="caution">
    <text evidence="8">The sequence shown here is derived from an EMBL/GenBank/DDBJ whole genome shotgun (WGS) entry which is preliminary data.</text>
</comment>
<sequence length="219" mass="22702">MVHISDGVLSLPVLAAGWAITFIAMGAILWLRKKEGGIAEEIPKVSIITGAFFVASLIHVPVGPTSVHLILNGLVGVTLGVLAYPAIFIGLVLQVVLFQHGVVTTVGINAVNMGVPALIAFGVFKAGNELGPITRKNLSNGIFGAIAGAVAVILAVFFLGLCLYTTGKEFLGVASFVAVAHIPVIVIEAMVTGSIVGFLSRVKPELLAIKLKEVKGSEK</sequence>
<evidence type="ECO:0000256" key="6">
    <source>
        <dbReference type="ARBA" id="ARBA00023136"/>
    </source>
</evidence>
<evidence type="ECO:0000313" key="9">
    <source>
        <dbReference type="Proteomes" id="UP000070257"/>
    </source>
</evidence>